<reference evidence="1 2" key="1">
    <citation type="journal article" date="2018" name="Nat. Biotechnol.">
        <title>A standardized bacterial taxonomy based on genome phylogeny substantially revises the tree of life.</title>
        <authorList>
            <person name="Parks D.H."/>
            <person name="Chuvochina M."/>
            <person name="Waite D.W."/>
            <person name="Rinke C."/>
            <person name="Skarshewski A."/>
            <person name="Chaumeil P.A."/>
            <person name="Hugenholtz P."/>
        </authorList>
    </citation>
    <scope>NUCLEOTIDE SEQUENCE [LARGE SCALE GENOMIC DNA]</scope>
    <source>
        <strain evidence="1">UBA9169</strain>
    </source>
</reference>
<dbReference type="InterPro" id="IPR025187">
    <property type="entry name" value="DUF4112"/>
</dbReference>
<dbReference type="EMBL" id="DMVW01000070">
    <property type="protein sequence ID" value="HAR51599.1"/>
    <property type="molecule type" value="Genomic_DNA"/>
</dbReference>
<dbReference type="AlphaFoldDB" id="A0A348WAN7"/>
<comment type="caution">
    <text evidence="1">The sequence shown here is derived from an EMBL/GenBank/DDBJ whole genome shotgun (WGS) entry which is preliminary data.</text>
</comment>
<gene>
    <name evidence="1" type="ORF">DCS45_06920</name>
</gene>
<accession>A0A348WAN7</accession>
<dbReference type="Pfam" id="PF13430">
    <property type="entry name" value="DUF4112"/>
    <property type="match status" value="1"/>
</dbReference>
<protein>
    <submittedName>
        <fullName evidence="1">DUF4112 domain-containing protein</fullName>
    </submittedName>
</protein>
<name>A0A348WAN7_9RHOB</name>
<sequence length="141" mass="15178">MPNVTMPDAALSSPQLDSELDRLDRLARQMDRAFRLPFTQIRFGWDALLGLVPGIGDTAALAPSFYILARAQRLGAPGWLLLRMAGNLGIDWAVGLIPLVGDLLDVGIKANTRNVHLLRAHMQKAAPEGPPSMSSGVGRKA</sequence>
<evidence type="ECO:0000313" key="2">
    <source>
        <dbReference type="Proteomes" id="UP000264719"/>
    </source>
</evidence>
<evidence type="ECO:0000313" key="1">
    <source>
        <dbReference type="EMBL" id="HAR51599.1"/>
    </source>
</evidence>
<dbReference type="PANTHER" id="PTHR35519">
    <property type="entry name" value="MEMBRANE PROTEINS"/>
    <property type="match status" value="1"/>
</dbReference>
<dbReference type="Proteomes" id="UP000264719">
    <property type="component" value="Unassembled WGS sequence"/>
</dbReference>
<organism evidence="1 2">
    <name type="scientific">Roseovarius nubinhibens</name>
    <dbReference type="NCBI Taxonomy" id="314263"/>
    <lineage>
        <taxon>Bacteria</taxon>
        <taxon>Pseudomonadati</taxon>
        <taxon>Pseudomonadota</taxon>
        <taxon>Alphaproteobacteria</taxon>
        <taxon>Rhodobacterales</taxon>
        <taxon>Roseobacteraceae</taxon>
        <taxon>Roseovarius</taxon>
    </lineage>
</organism>
<proteinExistence type="predicted"/>
<dbReference type="PANTHER" id="PTHR35519:SF2">
    <property type="entry name" value="PH DOMAIN PROTEIN"/>
    <property type="match status" value="1"/>
</dbReference>